<accession>I7Z7I5</accession>
<keyword evidence="1" id="KW-0472">Membrane</keyword>
<comment type="caution">
    <text evidence="2">The sequence shown here is derived from an EMBL/GenBank/DDBJ whole genome shotgun (WGS) entry which is preliminary data.</text>
</comment>
<keyword evidence="3" id="KW-1185">Reference proteome</keyword>
<dbReference type="AlphaFoldDB" id="I7Z7I5"/>
<protein>
    <submittedName>
        <fullName evidence="2">Uncharacterized protein</fullName>
    </submittedName>
</protein>
<feature type="transmembrane region" description="Helical" evidence="1">
    <location>
        <begin position="23"/>
        <end position="43"/>
    </location>
</feature>
<sequence length="48" mass="5181">MALLGAWIADLFGPLLGLSSTHLFADATVLALLSLGLFADAWWHRQEA</sequence>
<keyword evidence="1" id="KW-1133">Transmembrane helix</keyword>
<evidence type="ECO:0000313" key="3">
    <source>
        <dbReference type="Proteomes" id="UP000003704"/>
    </source>
</evidence>
<name>I7Z7I5_9GAMM</name>
<gene>
    <name evidence="2" type="ORF">WQQ_41990</name>
</gene>
<evidence type="ECO:0000256" key="1">
    <source>
        <dbReference type="SAM" id="Phobius"/>
    </source>
</evidence>
<dbReference type="Proteomes" id="UP000003704">
    <property type="component" value="Unassembled WGS sequence"/>
</dbReference>
<organism evidence="2 3">
    <name type="scientific">Hydrocarboniphaga effusa AP103</name>
    <dbReference type="NCBI Taxonomy" id="1172194"/>
    <lineage>
        <taxon>Bacteria</taxon>
        <taxon>Pseudomonadati</taxon>
        <taxon>Pseudomonadota</taxon>
        <taxon>Gammaproteobacteria</taxon>
        <taxon>Nevskiales</taxon>
        <taxon>Nevskiaceae</taxon>
        <taxon>Hydrocarboniphaga</taxon>
    </lineage>
</organism>
<reference evidence="2 3" key="1">
    <citation type="journal article" date="2012" name="J. Bacteriol.">
        <title>Genome Sequence of n-Alkane-Degrading Hydrocarboniphaga effusa Strain AP103T (ATCC BAA-332T).</title>
        <authorList>
            <person name="Chang H.K."/>
            <person name="Zylstra G.J."/>
            <person name="Chae J.C."/>
        </authorList>
    </citation>
    <scope>NUCLEOTIDE SEQUENCE [LARGE SCALE GENOMIC DNA]</scope>
    <source>
        <strain evidence="2 3">AP103</strain>
    </source>
</reference>
<proteinExistence type="predicted"/>
<evidence type="ECO:0000313" key="2">
    <source>
        <dbReference type="EMBL" id="EIT67764.1"/>
    </source>
</evidence>
<dbReference type="EMBL" id="AKGD01000004">
    <property type="protein sequence ID" value="EIT67764.1"/>
    <property type="molecule type" value="Genomic_DNA"/>
</dbReference>
<keyword evidence="1" id="KW-0812">Transmembrane</keyword>